<dbReference type="Gene3D" id="1.10.10.60">
    <property type="entry name" value="Homeodomain-like"/>
    <property type="match status" value="1"/>
</dbReference>
<dbReference type="PANTHER" id="PTHR46796:SF6">
    <property type="entry name" value="ARAC SUBFAMILY"/>
    <property type="match status" value="1"/>
</dbReference>
<keyword evidence="6" id="KW-1185">Reference proteome</keyword>
<dbReference type="Pfam" id="PF14525">
    <property type="entry name" value="AraC_binding_2"/>
    <property type="match status" value="1"/>
</dbReference>
<protein>
    <submittedName>
        <fullName evidence="5">Helix-turn-helix domain-containing protein</fullName>
    </submittedName>
</protein>
<sequence length="324" mass="35990">MARHWDIQEFTPEGRAEAVREVIANITGHVDIDFPTRGRQVEASGVTSDLGPLTVCTVRSNATQVRRTTRSVSDGLEPSVFVGLQMSGSSTVSQADRETPLRPGDLVLYESTLPYIIEDRNGIRQHFFRIPVNRLALPHALLSQISAVTLSPGDPIAELTASHLRQLATRHSRFAGPGAEALGQPSIELLRAVITTHLDALHLAKESLQSTLLLRILEYARAHLAEPGLNAGRIAAAHHMSVRRLYKVMAVGGISLADWIRTHRLEECRNEFRRPAARLTTIETVARRWGFTDMSNFGRIFRAAYGMSPRECRDLQPAQKQSER</sequence>
<gene>
    <name evidence="5" type="ORF">ACFQ5X_46000</name>
</gene>
<feature type="domain" description="HTH araC/xylS-type" evidence="4">
    <location>
        <begin position="214"/>
        <end position="315"/>
    </location>
</feature>
<keyword evidence="3" id="KW-0804">Transcription</keyword>
<dbReference type="PANTHER" id="PTHR46796">
    <property type="entry name" value="HTH-TYPE TRANSCRIPTIONAL ACTIVATOR RHAS-RELATED"/>
    <property type="match status" value="1"/>
</dbReference>
<evidence type="ECO:0000259" key="4">
    <source>
        <dbReference type="PROSITE" id="PS01124"/>
    </source>
</evidence>
<dbReference type="EMBL" id="JBHTMM010000158">
    <property type="protein sequence ID" value="MFD1313085.1"/>
    <property type="molecule type" value="Genomic_DNA"/>
</dbReference>
<dbReference type="PRINTS" id="PR00032">
    <property type="entry name" value="HTHARAC"/>
</dbReference>
<dbReference type="Proteomes" id="UP001597058">
    <property type="component" value="Unassembled WGS sequence"/>
</dbReference>
<dbReference type="InterPro" id="IPR050204">
    <property type="entry name" value="AraC_XylS_family_regulators"/>
</dbReference>
<dbReference type="SMART" id="SM00342">
    <property type="entry name" value="HTH_ARAC"/>
    <property type="match status" value="1"/>
</dbReference>
<dbReference type="InterPro" id="IPR020449">
    <property type="entry name" value="Tscrpt_reg_AraC-type_HTH"/>
</dbReference>
<dbReference type="Pfam" id="PF12833">
    <property type="entry name" value="HTH_18"/>
    <property type="match status" value="1"/>
</dbReference>
<dbReference type="InterPro" id="IPR009057">
    <property type="entry name" value="Homeodomain-like_sf"/>
</dbReference>
<dbReference type="InterPro" id="IPR018060">
    <property type="entry name" value="HTH_AraC"/>
</dbReference>
<dbReference type="PROSITE" id="PS01124">
    <property type="entry name" value="HTH_ARAC_FAMILY_2"/>
    <property type="match status" value="1"/>
</dbReference>
<dbReference type="InterPro" id="IPR035418">
    <property type="entry name" value="AraC-bd_2"/>
</dbReference>
<evidence type="ECO:0000256" key="3">
    <source>
        <dbReference type="ARBA" id="ARBA00023163"/>
    </source>
</evidence>
<proteinExistence type="predicted"/>
<dbReference type="RefSeq" id="WP_381241612.1">
    <property type="nucleotide sequence ID" value="NZ_JBHSKH010000094.1"/>
</dbReference>
<comment type="caution">
    <text evidence="5">The sequence shown here is derived from an EMBL/GenBank/DDBJ whole genome shotgun (WGS) entry which is preliminary data.</text>
</comment>
<dbReference type="SUPFAM" id="SSF46689">
    <property type="entry name" value="Homeodomain-like"/>
    <property type="match status" value="1"/>
</dbReference>
<organism evidence="5 6">
    <name type="scientific">Streptomyces kaempferi</name>
    <dbReference type="NCBI Taxonomy" id="333725"/>
    <lineage>
        <taxon>Bacteria</taxon>
        <taxon>Bacillati</taxon>
        <taxon>Actinomycetota</taxon>
        <taxon>Actinomycetes</taxon>
        <taxon>Kitasatosporales</taxon>
        <taxon>Streptomycetaceae</taxon>
        <taxon>Streptomyces</taxon>
    </lineage>
</organism>
<keyword evidence="2" id="KW-0238">DNA-binding</keyword>
<evidence type="ECO:0000256" key="2">
    <source>
        <dbReference type="ARBA" id="ARBA00023125"/>
    </source>
</evidence>
<evidence type="ECO:0000256" key="1">
    <source>
        <dbReference type="ARBA" id="ARBA00023015"/>
    </source>
</evidence>
<evidence type="ECO:0000313" key="6">
    <source>
        <dbReference type="Proteomes" id="UP001597058"/>
    </source>
</evidence>
<keyword evidence="1" id="KW-0805">Transcription regulation</keyword>
<evidence type="ECO:0000313" key="5">
    <source>
        <dbReference type="EMBL" id="MFD1313085.1"/>
    </source>
</evidence>
<reference evidence="6" key="1">
    <citation type="journal article" date="2019" name="Int. J. Syst. Evol. Microbiol.">
        <title>The Global Catalogue of Microorganisms (GCM) 10K type strain sequencing project: providing services to taxonomists for standard genome sequencing and annotation.</title>
        <authorList>
            <consortium name="The Broad Institute Genomics Platform"/>
            <consortium name="The Broad Institute Genome Sequencing Center for Infectious Disease"/>
            <person name="Wu L."/>
            <person name="Ma J."/>
        </authorList>
    </citation>
    <scope>NUCLEOTIDE SEQUENCE [LARGE SCALE GENOMIC DNA]</scope>
    <source>
        <strain evidence="6">CGMCC 4.7020</strain>
    </source>
</reference>
<accession>A0ABW3XVD0</accession>
<name>A0ABW3XVD0_9ACTN</name>